<feature type="compositionally biased region" description="Polar residues" evidence="1">
    <location>
        <begin position="100"/>
        <end position="109"/>
    </location>
</feature>
<feature type="region of interest" description="Disordered" evidence="1">
    <location>
        <begin position="383"/>
        <end position="445"/>
    </location>
</feature>
<feature type="compositionally biased region" description="Polar residues" evidence="1">
    <location>
        <begin position="123"/>
        <end position="139"/>
    </location>
</feature>
<evidence type="ECO:0000256" key="2">
    <source>
        <dbReference type="SAM" id="Phobius"/>
    </source>
</evidence>
<keyword evidence="5" id="KW-1185">Reference proteome</keyword>
<keyword evidence="2" id="KW-0472">Membrane</keyword>
<feature type="compositionally biased region" description="Low complexity" evidence="1">
    <location>
        <begin position="393"/>
        <end position="433"/>
    </location>
</feature>
<comment type="caution">
    <text evidence="4">The sequence shown here is derived from an EMBL/GenBank/DDBJ whole genome shotgun (WGS) entry which is preliminary data.</text>
</comment>
<dbReference type="SUPFAM" id="SSF82671">
    <property type="entry name" value="SEA domain"/>
    <property type="match status" value="1"/>
</dbReference>
<evidence type="ECO:0000313" key="4">
    <source>
        <dbReference type="EMBL" id="KAJ8310528.1"/>
    </source>
</evidence>
<feature type="compositionally biased region" description="Polar residues" evidence="1">
    <location>
        <begin position="152"/>
        <end position="177"/>
    </location>
</feature>
<organism evidence="4 5">
    <name type="scientific">Tegillarca granosa</name>
    <name type="common">Malaysian cockle</name>
    <name type="synonym">Anadara granosa</name>
    <dbReference type="NCBI Taxonomy" id="220873"/>
    <lineage>
        <taxon>Eukaryota</taxon>
        <taxon>Metazoa</taxon>
        <taxon>Spiralia</taxon>
        <taxon>Lophotrochozoa</taxon>
        <taxon>Mollusca</taxon>
        <taxon>Bivalvia</taxon>
        <taxon>Autobranchia</taxon>
        <taxon>Pteriomorphia</taxon>
        <taxon>Arcoida</taxon>
        <taxon>Arcoidea</taxon>
        <taxon>Arcidae</taxon>
        <taxon>Tegillarca</taxon>
    </lineage>
</organism>
<feature type="compositionally biased region" description="Basic residues" evidence="1">
    <location>
        <begin position="76"/>
        <end position="85"/>
    </location>
</feature>
<feature type="non-terminal residue" evidence="4">
    <location>
        <position position="1"/>
    </location>
</feature>
<evidence type="ECO:0000256" key="1">
    <source>
        <dbReference type="SAM" id="MobiDB-lite"/>
    </source>
</evidence>
<dbReference type="PROSITE" id="PS50024">
    <property type="entry name" value="SEA"/>
    <property type="match status" value="1"/>
</dbReference>
<dbReference type="InterPro" id="IPR000082">
    <property type="entry name" value="SEA_dom"/>
</dbReference>
<dbReference type="EMBL" id="JARBDR010000640">
    <property type="protein sequence ID" value="KAJ8310528.1"/>
    <property type="molecule type" value="Genomic_DNA"/>
</dbReference>
<feature type="region of interest" description="Disordered" evidence="1">
    <location>
        <begin position="152"/>
        <end position="185"/>
    </location>
</feature>
<evidence type="ECO:0000259" key="3">
    <source>
        <dbReference type="PROSITE" id="PS50024"/>
    </source>
</evidence>
<name>A0ABQ9F4K0_TEGGR</name>
<sequence length="445" mass="49983">CSSGHGNSGYDSFNDLDRTSGGSQYIPRIRSVQSCDNVAEQEKKTKKRRRRRPAEETSGYSTTSLSELSEFESPRRKNQNNRNKRRESIQDDRSDKSRQSRLSNITSKSDLSKVPSSRKISETSRGTNSTRESVSNLQRPLSALSIAESVRSEASIQSGRSNHTNKSRQTNRTSASTLPHKGSRLSLNTDPNVDPFYFIQPVPETLSSKIRKSMGPIFGILIMIILAASLGAAIYFAVELKKMLRANLNLKITNARFLEDLNLDELSPTDFNSLSLKYCQQMDRFYKRSENFKNTYRGCEVISIRNENINFTLFFVDKGEKATQRDIISVIKTSAPKVQESGKSIALVDKFEIELDNVKIKIEHKREPASFNRIIEKETVPPPIIKAPPQVRTTTESTTFETSVKTSEKTTTTTPSTTVATTTKKPTTTTTKAPQQLVNQQESCK</sequence>
<evidence type="ECO:0000313" key="5">
    <source>
        <dbReference type="Proteomes" id="UP001217089"/>
    </source>
</evidence>
<dbReference type="Proteomes" id="UP001217089">
    <property type="component" value="Unassembled WGS sequence"/>
</dbReference>
<dbReference type="Gene3D" id="3.30.70.960">
    <property type="entry name" value="SEA domain"/>
    <property type="match status" value="1"/>
</dbReference>
<feature type="compositionally biased region" description="Basic and acidic residues" evidence="1">
    <location>
        <begin position="86"/>
        <end position="98"/>
    </location>
</feature>
<accession>A0ABQ9F4K0</accession>
<feature type="region of interest" description="Disordered" evidence="1">
    <location>
        <begin position="1"/>
        <end position="140"/>
    </location>
</feature>
<dbReference type="InterPro" id="IPR036364">
    <property type="entry name" value="SEA_dom_sf"/>
</dbReference>
<feature type="compositionally biased region" description="Low complexity" evidence="1">
    <location>
        <begin position="56"/>
        <end position="68"/>
    </location>
</feature>
<keyword evidence="2" id="KW-0812">Transmembrane</keyword>
<keyword evidence="2" id="KW-1133">Transmembrane helix</keyword>
<proteinExistence type="predicted"/>
<gene>
    <name evidence="4" type="ORF">KUTeg_012393</name>
</gene>
<protein>
    <recommendedName>
        <fullName evidence="3">SEA domain-containing protein</fullName>
    </recommendedName>
</protein>
<reference evidence="4 5" key="1">
    <citation type="submission" date="2022-12" db="EMBL/GenBank/DDBJ databases">
        <title>Chromosome-level genome of Tegillarca granosa.</title>
        <authorList>
            <person name="Kim J."/>
        </authorList>
    </citation>
    <scope>NUCLEOTIDE SEQUENCE [LARGE SCALE GENOMIC DNA]</scope>
    <source>
        <strain evidence="4">Teg-2019</strain>
        <tissue evidence="4">Adductor muscle</tissue>
    </source>
</reference>
<feature type="transmembrane region" description="Helical" evidence="2">
    <location>
        <begin position="217"/>
        <end position="238"/>
    </location>
</feature>
<feature type="domain" description="SEA" evidence="3">
    <location>
        <begin position="242"/>
        <end position="367"/>
    </location>
</feature>
<feature type="compositionally biased region" description="Polar residues" evidence="1">
    <location>
        <begin position="434"/>
        <end position="445"/>
    </location>
</feature>
<feature type="compositionally biased region" description="Polar residues" evidence="1">
    <location>
        <begin position="1"/>
        <end position="11"/>
    </location>
</feature>